<proteinExistence type="predicted"/>
<comment type="caution">
    <text evidence="1">The sequence shown here is derived from an EMBL/GenBank/DDBJ whole genome shotgun (WGS) entry which is preliminary data.</text>
</comment>
<reference evidence="2" key="1">
    <citation type="submission" date="2017-08" db="EMBL/GenBank/DDBJ databases">
        <title>Mesorhizobium wenxinae sp. nov., a novel rhizobial species isolated from root nodules of chickpea (Cicer arietinum L.).</title>
        <authorList>
            <person name="Zhang J."/>
        </authorList>
    </citation>
    <scope>NUCLEOTIDE SEQUENCE [LARGE SCALE GENOMIC DNA]</scope>
    <source>
        <strain evidence="2">USDA 3392</strain>
    </source>
</reference>
<keyword evidence="2" id="KW-1185">Reference proteome</keyword>
<gene>
    <name evidence="1" type="ORF">CIT25_35115</name>
</gene>
<sequence length="128" mass="14028">MIDGLKKLEQKLARMSRPSKTEIRGALTKGADRIANLARNLVPVEDGDLKRSIRTEQGRHELAMDVKAGGDLTQRPVRTGVTAPEFDYAGAVEGKSPYFFPAYRAVKKSVQRDISKAIKNAASLDSKS</sequence>
<organism evidence="1 2">
    <name type="scientific">Mesorhizobium mediterraneum</name>
    <dbReference type="NCBI Taxonomy" id="43617"/>
    <lineage>
        <taxon>Bacteria</taxon>
        <taxon>Pseudomonadati</taxon>
        <taxon>Pseudomonadota</taxon>
        <taxon>Alphaproteobacteria</taxon>
        <taxon>Hyphomicrobiales</taxon>
        <taxon>Phyllobacteriaceae</taxon>
        <taxon>Mesorhizobium</taxon>
    </lineage>
</organism>
<evidence type="ECO:0008006" key="3">
    <source>
        <dbReference type="Google" id="ProtNLM"/>
    </source>
</evidence>
<evidence type="ECO:0000313" key="1">
    <source>
        <dbReference type="EMBL" id="PAP97819.1"/>
    </source>
</evidence>
<evidence type="ECO:0000313" key="2">
    <source>
        <dbReference type="Proteomes" id="UP000216215"/>
    </source>
</evidence>
<dbReference type="Proteomes" id="UP000216215">
    <property type="component" value="Unassembled WGS sequence"/>
</dbReference>
<dbReference type="InterPro" id="IPR010064">
    <property type="entry name" value="HK97-gp10_tail"/>
</dbReference>
<dbReference type="RefSeq" id="WP_095489651.1">
    <property type="nucleotide sequence ID" value="NZ_CP088151.1"/>
</dbReference>
<accession>A0AB36QZI8</accession>
<name>A0AB36QZI8_9HYPH</name>
<dbReference type="AlphaFoldDB" id="A0AB36QZI8"/>
<dbReference type="EMBL" id="NPKI01000051">
    <property type="protein sequence ID" value="PAP97819.1"/>
    <property type="molecule type" value="Genomic_DNA"/>
</dbReference>
<dbReference type="Pfam" id="PF04883">
    <property type="entry name" value="HK97-gp10_like"/>
    <property type="match status" value="1"/>
</dbReference>
<protein>
    <recommendedName>
        <fullName evidence="3">HK97 gp10 family phage protein</fullName>
    </recommendedName>
</protein>